<dbReference type="OrthoDB" id="1730117at2759"/>
<keyword evidence="3" id="KW-0812">Transmembrane</keyword>
<evidence type="ECO:0000256" key="3">
    <source>
        <dbReference type="SAM" id="Phobius"/>
    </source>
</evidence>
<feature type="transmembrane region" description="Helical" evidence="3">
    <location>
        <begin position="185"/>
        <end position="212"/>
    </location>
</feature>
<gene>
    <name evidence="4" type="ORF">F0562_014562</name>
</gene>
<evidence type="ECO:0000313" key="5">
    <source>
        <dbReference type="Proteomes" id="UP000325577"/>
    </source>
</evidence>
<feature type="transmembrane region" description="Helical" evidence="3">
    <location>
        <begin position="278"/>
        <end position="301"/>
    </location>
</feature>
<reference evidence="4 5" key="1">
    <citation type="submission" date="2019-09" db="EMBL/GenBank/DDBJ databases">
        <title>A chromosome-level genome assembly of the Chinese tupelo Nyssa sinensis.</title>
        <authorList>
            <person name="Yang X."/>
            <person name="Kang M."/>
            <person name="Yang Y."/>
            <person name="Xiong H."/>
            <person name="Wang M."/>
            <person name="Zhang Z."/>
            <person name="Wang Z."/>
            <person name="Wu H."/>
            <person name="Ma T."/>
            <person name="Liu J."/>
            <person name="Xi Z."/>
        </authorList>
    </citation>
    <scope>NUCLEOTIDE SEQUENCE [LARGE SCALE GENOMIC DNA]</scope>
    <source>
        <strain evidence="4">J267</strain>
        <tissue evidence="4">Leaf</tissue>
    </source>
</reference>
<dbReference type="PANTHER" id="PTHR11328:SF28">
    <property type="entry name" value="MAJOR FACILITATOR SUPERFAMILY DOMAIN-CONTAINING PROTEIN 12"/>
    <property type="match status" value="1"/>
</dbReference>
<feature type="transmembrane region" description="Helical" evidence="3">
    <location>
        <begin position="253"/>
        <end position="272"/>
    </location>
</feature>
<feature type="transmembrane region" description="Helical" evidence="3">
    <location>
        <begin position="137"/>
        <end position="157"/>
    </location>
</feature>
<feature type="compositionally biased region" description="Polar residues" evidence="2">
    <location>
        <begin position="470"/>
        <end position="487"/>
    </location>
</feature>
<feature type="transmembrane region" description="Helical" evidence="3">
    <location>
        <begin position="224"/>
        <end position="241"/>
    </location>
</feature>
<feature type="region of interest" description="Disordered" evidence="2">
    <location>
        <begin position="459"/>
        <end position="489"/>
    </location>
</feature>
<accession>A0A5J4ZRE3</accession>
<keyword evidence="3" id="KW-1133">Transmembrane helix</keyword>
<dbReference type="GO" id="GO:0005886">
    <property type="term" value="C:plasma membrane"/>
    <property type="evidence" value="ECO:0007669"/>
    <property type="project" value="TreeGrafter"/>
</dbReference>
<dbReference type="AlphaFoldDB" id="A0A5J4ZRE3"/>
<evidence type="ECO:0000256" key="2">
    <source>
        <dbReference type="SAM" id="MobiDB-lite"/>
    </source>
</evidence>
<feature type="transmembrane region" description="Helical" evidence="3">
    <location>
        <begin position="105"/>
        <end position="125"/>
    </location>
</feature>
<dbReference type="GO" id="GO:0015293">
    <property type="term" value="F:symporter activity"/>
    <property type="evidence" value="ECO:0007669"/>
    <property type="project" value="InterPro"/>
</dbReference>
<dbReference type="InterPro" id="IPR036259">
    <property type="entry name" value="MFS_trans_sf"/>
</dbReference>
<dbReference type="GO" id="GO:0008643">
    <property type="term" value="P:carbohydrate transport"/>
    <property type="evidence" value="ECO:0007669"/>
    <property type="project" value="InterPro"/>
</dbReference>
<name>A0A5J4ZRE3_9ASTE</name>
<dbReference type="EMBL" id="CM018049">
    <property type="protein sequence ID" value="KAA8520306.1"/>
    <property type="molecule type" value="Genomic_DNA"/>
</dbReference>
<feature type="transmembrane region" description="Helical" evidence="3">
    <location>
        <begin position="313"/>
        <end position="335"/>
    </location>
</feature>
<dbReference type="PANTHER" id="PTHR11328">
    <property type="entry name" value="MAJOR FACILITATOR SUPERFAMILY DOMAIN-CONTAINING PROTEIN"/>
    <property type="match status" value="1"/>
</dbReference>
<evidence type="ECO:0008006" key="6">
    <source>
        <dbReference type="Google" id="ProtNLM"/>
    </source>
</evidence>
<keyword evidence="5" id="KW-1185">Reference proteome</keyword>
<proteinExistence type="inferred from homology"/>
<evidence type="ECO:0000313" key="4">
    <source>
        <dbReference type="EMBL" id="KAA8520306.1"/>
    </source>
</evidence>
<feature type="transmembrane region" description="Helical" evidence="3">
    <location>
        <begin position="360"/>
        <end position="380"/>
    </location>
</feature>
<organism evidence="4 5">
    <name type="scientific">Nyssa sinensis</name>
    <dbReference type="NCBI Taxonomy" id="561372"/>
    <lineage>
        <taxon>Eukaryota</taxon>
        <taxon>Viridiplantae</taxon>
        <taxon>Streptophyta</taxon>
        <taxon>Embryophyta</taxon>
        <taxon>Tracheophyta</taxon>
        <taxon>Spermatophyta</taxon>
        <taxon>Magnoliopsida</taxon>
        <taxon>eudicotyledons</taxon>
        <taxon>Gunneridae</taxon>
        <taxon>Pentapetalae</taxon>
        <taxon>asterids</taxon>
        <taxon>Cornales</taxon>
        <taxon>Nyssaceae</taxon>
        <taxon>Nyssa</taxon>
    </lineage>
</organism>
<evidence type="ECO:0000256" key="1">
    <source>
        <dbReference type="ARBA" id="ARBA00044504"/>
    </source>
</evidence>
<dbReference type="InterPro" id="IPR039672">
    <property type="entry name" value="MFS_2"/>
</dbReference>
<protein>
    <recommendedName>
        <fullName evidence="6">Major facilitator superfamily (MFS) profile domain-containing protein</fullName>
    </recommendedName>
</protein>
<dbReference type="Proteomes" id="UP000325577">
    <property type="component" value="Linkage Group LG6"/>
</dbReference>
<dbReference type="SUPFAM" id="SSF103473">
    <property type="entry name" value="MFS general substrate transporter"/>
    <property type="match status" value="1"/>
</dbReference>
<feature type="compositionally biased region" description="Low complexity" evidence="2">
    <location>
        <begin position="459"/>
        <end position="469"/>
    </location>
</feature>
<comment type="similarity">
    <text evidence="1">Belongs to the major facilitator superfamily. Phosphate:H(+) symporter (TC 2.A.1.9) family.</text>
</comment>
<sequence length="515" mass="56117">MVCLFYGVGHMLNDVTSSCWFTYLLVFLTNIGLSPRDAATVMLSGQIADGFATIFAGELIDSNLQFGLGCQSGFTHVMTYSDRSMVNCTTLNSSSRVVLASCRNAFTMVANLSVYGIALIVFNFSTPRTISEVENQYLWIAYLSVFIGCFFVGIFHLGTQEPSLKQGIHGKSYARISWACWFKKVLYYQVALVYVLTRLVTNVSQAFLAFYVINDLQMTQSSKALVPAIIYISSFIVSVLLQGITWTGQRVKIFYSAGSILWIFCGTGILSLPRSMNVLMYFLSTSIGIANALMTVTGVSMQSFLVGEDLDGCAFVCGSLSFLEKISCGFAIFILESYQNSSSMMEGCNSIISCFSVTRYSVGLVPAICALVGVLFHNLAELFRIGGKIQTRPKKSVRAVGWTSNMSALRWKQCKSANARLSSGLKQVVKSHKKCLCVIVKYRNDPDLGLNINGSNNSASSPVASVKANTTSASSMGTSSPEKSSGYCSGRRKVSAKEVDGLFEAWSDIPIDHGI</sequence>
<keyword evidence="3" id="KW-0472">Membrane</keyword>